<dbReference type="Proteomes" id="UP000186817">
    <property type="component" value="Unassembled WGS sequence"/>
</dbReference>
<accession>A0A1Q9CDW1</accession>
<proteinExistence type="predicted"/>
<protein>
    <submittedName>
        <fullName evidence="1">Uncharacterized protein</fullName>
    </submittedName>
</protein>
<reference evidence="1 2" key="1">
    <citation type="submission" date="2016-02" db="EMBL/GenBank/DDBJ databases">
        <title>Genome analysis of coral dinoflagellate symbionts highlights evolutionary adaptations to a symbiotic lifestyle.</title>
        <authorList>
            <person name="Aranda M."/>
            <person name="Li Y."/>
            <person name="Liew Y.J."/>
            <person name="Baumgarten S."/>
            <person name="Simakov O."/>
            <person name="Wilson M."/>
            <person name="Piel J."/>
            <person name="Ashoor H."/>
            <person name="Bougouffa S."/>
            <person name="Bajic V.B."/>
            <person name="Ryu T."/>
            <person name="Ravasi T."/>
            <person name="Bayer T."/>
            <person name="Micklem G."/>
            <person name="Kim H."/>
            <person name="Bhak J."/>
            <person name="Lajeunesse T.C."/>
            <person name="Voolstra C.R."/>
        </authorList>
    </citation>
    <scope>NUCLEOTIDE SEQUENCE [LARGE SCALE GENOMIC DNA]</scope>
    <source>
        <strain evidence="1 2">CCMP2467</strain>
    </source>
</reference>
<evidence type="ECO:0000313" key="2">
    <source>
        <dbReference type="Proteomes" id="UP000186817"/>
    </source>
</evidence>
<evidence type="ECO:0000313" key="1">
    <source>
        <dbReference type="EMBL" id="OLP81102.1"/>
    </source>
</evidence>
<keyword evidence="2" id="KW-1185">Reference proteome</keyword>
<dbReference type="EMBL" id="LSRX01001312">
    <property type="protein sequence ID" value="OLP81102.1"/>
    <property type="molecule type" value="Genomic_DNA"/>
</dbReference>
<gene>
    <name evidence="1" type="ORF">AK812_SmicGene38406</name>
</gene>
<sequence>MCDRNRSMCWFRILPPKAAHATGLTVSRTYQCKVTDVRLAGCCGRMMETYHDNHLAKVATGYGYGDIDPLQYDQVHPPAWSR</sequence>
<organism evidence="1 2">
    <name type="scientific">Symbiodinium microadriaticum</name>
    <name type="common">Dinoflagellate</name>
    <name type="synonym">Zooxanthella microadriatica</name>
    <dbReference type="NCBI Taxonomy" id="2951"/>
    <lineage>
        <taxon>Eukaryota</taxon>
        <taxon>Sar</taxon>
        <taxon>Alveolata</taxon>
        <taxon>Dinophyceae</taxon>
        <taxon>Suessiales</taxon>
        <taxon>Symbiodiniaceae</taxon>
        <taxon>Symbiodinium</taxon>
    </lineage>
</organism>
<dbReference type="AlphaFoldDB" id="A0A1Q9CDW1"/>
<comment type="caution">
    <text evidence="1">The sequence shown here is derived from an EMBL/GenBank/DDBJ whole genome shotgun (WGS) entry which is preliminary data.</text>
</comment>
<name>A0A1Q9CDW1_SYMMI</name>